<organism evidence="1 2">
    <name type="scientific">Pirellula staleyi (strain ATCC 27377 / DSM 6068 / ICPB 4128)</name>
    <name type="common">Pirella staleyi</name>
    <dbReference type="NCBI Taxonomy" id="530564"/>
    <lineage>
        <taxon>Bacteria</taxon>
        <taxon>Pseudomonadati</taxon>
        <taxon>Planctomycetota</taxon>
        <taxon>Planctomycetia</taxon>
        <taxon>Pirellulales</taxon>
        <taxon>Pirellulaceae</taxon>
        <taxon>Pirellula</taxon>
    </lineage>
</organism>
<dbReference type="AlphaFoldDB" id="D2R6Z5"/>
<keyword evidence="2" id="KW-1185">Reference proteome</keyword>
<reference evidence="1 2" key="1">
    <citation type="journal article" date="2009" name="Stand. Genomic Sci.">
        <title>Complete genome sequence of Pirellula staleyi type strain (ATCC 27377).</title>
        <authorList>
            <person name="Clum A."/>
            <person name="Tindall B.J."/>
            <person name="Sikorski J."/>
            <person name="Ivanova N."/>
            <person name="Mavrommatis K."/>
            <person name="Lucas S."/>
            <person name="Glavina del Rio T."/>
            <person name="Nolan M."/>
            <person name="Chen F."/>
            <person name="Tice H."/>
            <person name="Pitluck S."/>
            <person name="Cheng J.F."/>
            <person name="Chertkov O."/>
            <person name="Brettin T."/>
            <person name="Han C."/>
            <person name="Detter J.C."/>
            <person name="Kuske C."/>
            <person name="Bruce D."/>
            <person name="Goodwin L."/>
            <person name="Ovchinikova G."/>
            <person name="Pati A."/>
            <person name="Mikhailova N."/>
            <person name="Chen A."/>
            <person name="Palaniappan K."/>
            <person name="Land M."/>
            <person name="Hauser L."/>
            <person name="Chang Y.J."/>
            <person name="Jeffries C.D."/>
            <person name="Chain P."/>
            <person name="Rohde M."/>
            <person name="Goker M."/>
            <person name="Bristow J."/>
            <person name="Eisen J.A."/>
            <person name="Markowitz V."/>
            <person name="Hugenholtz P."/>
            <person name="Kyrpides N.C."/>
            <person name="Klenk H.P."/>
            <person name="Lapidus A."/>
        </authorList>
    </citation>
    <scope>NUCLEOTIDE SEQUENCE [LARGE SCALE GENOMIC DNA]</scope>
    <source>
        <strain evidence="2">ATCC 27377 / DSM 6068 / ICPB 4128</strain>
    </source>
</reference>
<dbReference type="STRING" id="530564.Psta_4556"/>
<gene>
    <name evidence="1" type="ordered locus">Psta_4556</name>
</gene>
<proteinExistence type="predicted"/>
<dbReference type="SUPFAM" id="SSF53649">
    <property type="entry name" value="Alkaline phosphatase-like"/>
    <property type="match status" value="1"/>
</dbReference>
<dbReference type="InterPro" id="IPR010869">
    <property type="entry name" value="DUF1501"/>
</dbReference>
<sequence precursor="true">MSMFDDLLAAHTRRYFFGKMAHGLGTAALASLLAHDSQADDAAKVAAANELVSLGALKSLHHAPKAKRVIWLFMADAPSQLDLFDYKPKLADFFDKDLPESIRQGQRITTMTSGQSRLPVAPSTFKFAQHGKNGTWLSELLPKLGEVVDDIAIIKTMNTEAINHDPAITYIQTGSQIPGRPSMGAWSSYGLGSENQDLPAYVVLHSKLAPGSSSQALFSRLWGSGFLPTKHQGVALRSSGDPVLYLSNPGGVSKETRRKMLDGLAELNQQKYEAVGDPEITSRIAQYEMAYRMQSSVPELVDVSKETQETLDLYGPEVKEPGTFAYNCLLARRLAERGVRFTQVFLRGWDHHNNLPKQIPLLCKSMDQPAAGLLKDLKQRGMLEDTLVVWGGEFGRTVYSQGTLTKENHGRDHHPRCFTMWMAGAGVKPGVVHGETDDFSYNVVDKPVHIHDLNATILHLMGVNHEQLTYRFQGRDFRLTDVEGHVVKEILT</sequence>
<dbReference type="OrthoDB" id="127333at2"/>
<dbReference type="eggNOG" id="COG3119">
    <property type="taxonomic scope" value="Bacteria"/>
</dbReference>
<dbReference type="HOGENOM" id="CLU_035908_0_0_0"/>
<dbReference type="EMBL" id="CP001848">
    <property type="protein sequence ID" value="ADB19198.1"/>
    <property type="molecule type" value="Genomic_DNA"/>
</dbReference>
<dbReference type="Proteomes" id="UP000001887">
    <property type="component" value="Chromosome"/>
</dbReference>
<dbReference type="PANTHER" id="PTHR43737:SF1">
    <property type="entry name" value="DUF1501 DOMAIN-CONTAINING PROTEIN"/>
    <property type="match status" value="1"/>
</dbReference>
<dbReference type="InterPro" id="IPR017850">
    <property type="entry name" value="Alkaline_phosphatase_core_sf"/>
</dbReference>
<dbReference type="Pfam" id="PF07394">
    <property type="entry name" value="DUF1501"/>
    <property type="match status" value="1"/>
</dbReference>
<protein>
    <recommendedName>
        <fullName evidence="3">Sulfatase</fullName>
    </recommendedName>
</protein>
<accession>D2R6Z5</accession>
<evidence type="ECO:0000313" key="1">
    <source>
        <dbReference type="EMBL" id="ADB19198.1"/>
    </source>
</evidence>
<dbReference type="KEGG" id="psl:Psta_4556"/>
<name>D2R6Z5_PIRSD</name>
<dbReference type="PANTHER" id="PTHR43737">
    <property type="entry name" value="BLL7424 PROTEIN"/>
    <property type="match status" value="1"/>
</dbReference>
<evidence type="ECO:0008006" key="3">
    <source>
        <dbReference type="Google" id="ProtNLM"/>
    </source>
</evidence>
<dbReference type="Gene3D" id="3.40.720.10">
    <property type="entry name" value="Alkaline Phosphatase, subunit A"/>
    <property type="match status" value="1"/>
</dbReference>
<evidence type="ECO:0000313" key="2">
    <source>
        <dbReference type="Proteomes" id="UP000001887"/>
    </source>
</evidence>